<dbReference type="AlphaFoldDB" id="A0AAP4VQ99"/>
<comment type="caution">
    <text evidence="1">The sequence shown here is derived from an EMBL/GenBank/DDBJ whole genome shotgun (WGS) entry which is preliminary data.</text>
</comment>
<accession>A0AAP4VQ99</accession>
<evidence type="ECO:0000313" key="2">
    <source>
        <dbReference type="Proteomes" id="UP001172109"/>
    </source>
</evidence>
<evidence type="ECO:0000313" key="1">
    <source>
        <dbReference type="EMBL" id="MDN7570586.1"/>
    </source>
</evidence>
<name>A0AAP4VQ99_9BURK</name>
<reference evidence="1" key="1">
    <citation type="submission" date="2023-07" db="EMBL/GenBank/DDBJ databases">
        <title>A collection of bacterial strains from the Burkholderia cepacia Research Laboratory and Repository.</title>
        <authorList>
            <person name="Lipuma J."/>
            <person name="Spilker T."/>
            <person name="Caverly L."/>
        </authorList>
    </citation>
    <scope>NUCLEOTIDE SEQUENCE</scope>
    <source>
        <strain evidence="1">AU44979</strain>
    </source>
</reference>
<protein>
    <submittedName>
        <fullName evidence="1">Uncharacterized protein</fullName>
    </submittedName>
</protein>
<dbReference type="RefSeq" id="WP_137962563.1">
    <property type="nucleotide sequence ID" value="NZ_JAUJQS010000059.1"/>
</dbReference>
<proteinExistence type="predicted"/>
<dbReference type="GeneID" id="99665003"/>
<sequence>MTSLPRRLRARASTCSAVGSIMPEISRQELRRAWGRIIQPIEPAYIYEQVSQLAMEAFEAAIEELTAALEELPAGVCAQFDMAEAEGEVWTFWLARERRSKLMWAFGSRDAVFEDAIDPGHFEGISMHDAKVATHLIRVWLESADRKIASYPVATLSDARERLTTEQQ</sequence>
<dbReference type="Proteomes" id="UP001172109">
    <property type="component" value="Unassembled WGS sequence"/>
</dbReference>
<dbReference type="EMBL" id="JAUJQS010000059">
    <property type="protein sequence ID" value="MDN7570586.1"/>
    <property type="molecule type" value="Genomic_DNA"/>
</dbReference>
<gene>
    <name evidence="1" type="ORF">QZM56_39575</name>
</gene>
<organism evidence="1 2">
    <name type="scientific">Burkholderia contaminans</name>
    <dbReference type="NCBI Taxonomy" id="488447"/>
    <lineage>
        <taxon>Bacteria</taxon>
        <taxon>Pseudomonadati</taxon>
        <taxon>Pseudomonadota</taxon>
        <taxon>Betaproteobacteria</taxon>
        <taxon>Burkholderiales</taxon>
        <taxon>Burkholderiaceae</taxon>
        <taxon>Burkholderia</taxon>
        <taxon>Burkholderia cepacia complex</taxon>
    </lineage>
</organism>